<evidence type="ECO:0000313" key="1">
    <source>
        <dbReference type="EMBL" id="CQR73314.1"/>
    </source>
</evidence>
<dbReference type="EMBL" id="CTRP01000012">
    <property type="protein sequence ID" value="CQR73314.1"/>
    <property type="molecule type" value="Genomic_DNA"/>
</dbReference>
<dbReference type="AlphaFoldDB" id="A0A0U1L319"/>
<organism evidence="1 2">
    <name type="scientific">Sporomusa ovata</name>
    <dbReference type="NCBI Taxonomy" id="2378"/>
    <lineage>
        <taxon>Bacteria</taxon>
        <taxon>Bacillati</taxon>
        <taxon>Bacillota</taxon>
        <taxon>Negativicutes</taxon>
        <taxon>Selenomonadales</taxon>
        <taxon>Sporomusaceae</taxon>
        <taxon>Sporomusa</taxon>
    </lineage>
</organism>
<gene>
    <name evidence="1" type="ORF">SpAn4DRAFT_2546</name>
</gene>
<dbReference type="RefSeq" id="WP_021168099.1">
    <property type="nucleotide sequence ID" value="NZ_CTRP01000012.1"/>
</dbReference>
<proteinExistence type="predicted"/>
<name>A0A0U1L319_9FIRM</name>
<dbReference type="Proteomes" id="UP000049855">
    <property type="component" value="Unassembled WGS sequence"/>
</dbReference>
<accession>A0A0U1L319</accession>
<sequence length="144" mass="16449">MRDIAYKCLNEKCNAIFHGIDLEGICCPLCGDCVVPVGEFEDYFIKDIPSYKSLKKTQLSGNQMVSEKSIEEFRESGMLWLINNLLHIFGWAVVVETDGDKVVRMYPARVKFRGFSEKSNTDGYISVSRYMNDNAEELLKEANE</sequence>
<protein>
    <submittedName>
        <fullName evidence="1">Uncharacterized protein</fullName>
    </submittedName>
</protein>
<evidence type="ECO:0000313" key="2">
    <source>
        <dbReference type="Proteomes" id="UP000049855"/>
    </source>
</evidence>
<reference evidence="2" key="1">
    <citation type="submission" date="2015-03" db="EMBL/GenBank/DDBJ databases">
        <authorList>
            <person name="Nijsse Bart"/>
        </authorList>
    </citation>
    <scope>NUCLEOTIDE SEQUENCE [LARGE SCALE GENOMIC DNA]</scope>
</reference>
<keyword evidence="2" id="KW-1185">Reference proteome</keyword>